<reference evidence="7 8" key="1">
    <citation type="journal article" date="2018" name="PLoS Genet.">
        <title>Population sequencing reveals clonal diversity and ancestral inbreeding in the grapevine cultivar Chardonnay.</title>
        <authorList>
            <person name="Roach M.J."/>
            <person name="Johnson D.L."/>
            <person name="Bohlmann J."/>
            <person name="van Vuuren H.J."/>
            <person name="Jones S.J."/>
            <person name="Pretorius I.S."/>
            <person name="Schmidt S.A."/>
            <person name="Borneman A.R."/>
        </authorList>
    </citation>
    <scope>NUCLEOTIDE SEQUENCE [LARGE SCALE GENOMIC DNA]</scope>
    <source>
        <strain evidence="8">cv. Chardonnay</strain>
        <tissue evidence="7">Leaf</tissue>
    </source>
</reference>
<dbReference type="Proteomes" id="UP000288805">
    <property type="component" value="Unassembled WGS sequence"/>
</dbReference>
<comment type="subcellular location">
    <subcellularLocation>
        <location evidence="1">Nucleus</location>
    </subcellularLocation>
</comment>
<dbReference type="Gene3D" id="4.10.280.10">
    <property type="entry name" value="Helix-loop-helix DNA-binding domain"/>
    <property type="match status" value="1"/>
</dbReference>
<keyword evidence="3" id="KW-0238">DNA-binding</keyword>
<dbReference type="GO" id="GO:0003677">
    <property type="term" value="F:DNA binding"/>
    <property type="evidence" value="ECO:0007669"/>
    <property type="project" value="UniProtKB-KW"/>
</dbReference>
<dbReference type="PANTHER" id="PTHR45855">
    <property type="entry name" value="TRANSCRIPTION FACTOR PIF1-RELATED"/>
    <property type="match status" value="1"/>
</dbReference>
<evidence type="ECO:0000256" key="3">
    <source>
        <dbReference type="ARBA" id="ARBA00023125"/>
    </source>
</evidence>
<keyword evidence="2" id="KW-0805">Transcription regulation</keyword>
<dbReference type="AlphaFoldDB" id="A0A438JTX5"/>
<dbReference type="InterPro" id="IPR031066">
    <property type="entry name" value="bHLH_ALC-like_plant"/>
</dbReference>
<keyword evidence="4" id="KW-0804">Transcription</keyword>
<evidence type="ECO:0000256" key="5">
    <source>
        <dbReference type="ARBA" id="ARBA00023242"/>
    </source>
</evidence>
<dbReference type="GO" id="GO:0005634">
    <property type="term" value="C:nucleus"/>
    <property type="evidence" value="ECO:0007669"/>
    <property type="project" value="UniProtKB-SubCell"/>
</dbReference>
<keyword evidence="5" id="KW-0539">Nucleus</keyword>
<evidence type="ECO:0000256" key="2">
    <source>
        <dbReference type="ARBA" id="ARBA00023015"/>
    </source>
</evidence>
<gene>
    <name evidence="7" type="ORF">CK203_011742</name>
</gene>
<evidence type="ECO:0000313" key="8">
    <source>
        <dbReference type="Proteomes" id="UP000288805"/>
    </source>
</evidence>
<dbReference type="GO" id="GO:0046983">
    <property type="term" value="F:protein dimerization activity"/>
    <property type="evidence" value="ECO:0007669"/>
    <property type="project" value="InterPro"/>
</dbReference>
<feature type="region of interest" description="Disordered" evidence="6">
    <location>
        <begin position="132"/>
        <end position="156"/>
    </location>
</feature>
<organism evidence="7 8">
    <name type="scientific">Vitis vinifera</name>
    <name type="common">Grape</name>
    <dbReference type="NCBI Taxonomy" id="29760"/>
    <lineage>
        <taxon>Eukaryota</taxon>
        <taxon>Viridiplantae</taxon>
        <taxon>Streptophyta</taxon>
        <taxon>Embryophyta</taxon>
        <taxon>Tracheophyta</taxon>
        <taxon>Spermatophyta</taxon>
        <taxon>Magnoliopsida</taxon>
        <taxon>eudicotyledons</taxon>
        <taxon>Gunneridae</taxon>
        <taxon>Pentapetalae</taxon>
        <taxon>rosids</taxon>
        <taxon>Vitales</taxon>
        <taxon>Vitaceae</taxon>
        <taxon>Viteae</taxon>
        <taxon>Vitis</taxon>
    </lineage>
</organism>
<accession>A0A438JTX5</accession>
<sequence length="567" mass="63345">MSDIPPQWNQNEASEEDFFLESPLMDDDTLDLLSDPDILLSDSDDIPQTGSMSTRQPREDYSFSDIYGDLEEVQPLLDTSLPVHDINNNGSNGLILCGVFENGESSVRQRVERHDKESGKVTEVAAGWRADKEKATVKEDEDRTKRRRTAEQHSVYERKRRSRIQEKLRTLQEMVPNASKYGFLRLDEQKLSLFRPSMEEKKNETTKIKKLPIMTSIPFLVPISRSPKQPRIPGQSNRFLEIHGGTAAYGSTGISLENINVGEFALYILLVVVTGHWSLVTSGFIFMGRYEWQNSLVVVSLGVVPHKTRLGTIHITTLAKLSTKRLETLSLVRNVIDQMMKEHGVGFLSPYMQMGEMQNMQPTQYISMRPPSEMGYAHGHGTLPSACIYPPMSPAVGGWPQMSGNGVFPYYYPPQPMFPTADGSPGPPVVPAEVWAHINPSNHHPVPPVIPAEVWPHVNPSNHPVPPGVNAQVLAQVNPPNHPAPPMVPILPQVNLANQGEAIYQNGPTMPNVQQMLTLQQMRRTAQEFSLSINISEQLGEASTFYGGNPVDYSYNLDKFDQTHPPN</sequence>
<evidence type="ECO:0000256" key="4">
    <source>
        <dbReference type="ARBA" id="ARBA00023163"/>
    </source>
</evidence>
<dbReference type="SUPFAM" id="SSF47459">
    <property type="entry name" value="HLH, helix-loop-helix DNA-binding domain"/>
    <property type="match status" value="1"/>
</dbReference>
<name>A0A438JTX5_VITVI</name>
<evidence type="ECO:0000313" key="7">
    <source>
        <dbReference type="EMBL" id="RVX12421.1"/>
    </source>
</evidence>
<feature type="region of interest" description="Disordered" evidence="6">
    <location>
        <begin position="34"/>
        <end position="59"/>
    </location>
</feature>
<comment type="caution">
    <text evidence="7">The sequence shown here is derived from an EMBL/GenBank/DDBJ whole genome shotgun (WGS) entry which is preliminary data.</text>
</comment>
<dbReference type="InterPro" id="IPR036638">
    <property type="entry name" value="HLH_DNA-bd_sf"/>
</dbReference>
<protein>
    <submittedName>
        <fullName evidence="7">Uncharacterized protein</fullName>
    </submittedName>
</protein>
<evidence type="ECO:0000256" key="1">
    <source>
        <dbReference type="ARBA" id="ARBA00004123"/>
    </source>
</evidence>
<dbReference type="EMBL" id="QGNW01000027">
    <property type="protein sequence ID" value="RVX12421.1"/>
    <property type="molecule type" value="Genomic_DNA"/>
</dbReference>
<proteinExistence type="predicted"/>
<evidence type="ECO:0000256" key="6">
    <source>
        <dbReference type="SAM" id="MobiDB-lite"/>
    </source>
</evidence>